<comment type="caution">
    <text evidence="1">The sequence shown here is derived from an EMBL/GenBank/DDBJ whole genome shotgun (WGS) entry which is preliminary data.</text>
</comment>
<name>A0A368GKA8_ANCCA</name>
<protein>
    <submittedName>
        <fullName evidence="1">Uncharacterized protein</fullName>
    </submittedName>
</protein>
<evidence type="ECO:0000313" key="1">
    <source>
        <dbReference type="EMBL" id="RCN43480.1"/>
    </source>
</evidence>
<reference evidence="1 2" key="1">
    <citation type="submission" date="2014-10" db="EMBL/GenBank/DDBJ databases">
        <title>Draft genome of the hookworm Ancylostoma caninum.</title>
        <authorList>
            <person name="Mitreva M."/>
        </authorList>
    </citation>
    <scope>NUCLEOTIDE SEQUENCE [LARGE SCALE GENOMIC DNA]</scope>
    <source>
        <strain evidence="1 2">Baltimore</strain>
    </source>
</reference>
<evidence type="ECO:0000313" key="2">
    <source>
        <dbReference type="Proteomes" id="UP000252519"/>
    </source>
</evidence>
<dbReference type="EMBL" id="JOJR01000156">
    <property type="protein sequence ID" value="RCN43480.1"/>
    <property type="molecule type" value="Genomic_DNA"/>
</dbReference>
<gene>
    <name evidence="1" type="ORF">ANCCAN_10542</name>
</gene>
<organism evidence="1 2">
    <name type="scientific">Ancylostoma caninum</name>
    <name type="common">Dog hookworm</name>
    <dbReference type="NCBI Taxonomy" id="29170"/>
    <lineage>
        <taxon>Eukaryota</taxon>
        <taxon>Metazoa</taxon>
        <taxon>Ecdysozoa</taxon>
        <taxon>Nematoda</taxon>
        <taxon>Chromadorea</taxon>
        <taxon>Rhabditida</taxon>
        <taxon>Rhabditina</taxon>
        <taxon>Rhabditomorpha</taxon>
        <taxon>Strongyloidea</taxon>
        <taxon>Ancylostomatidae</taxon>
        <taxon>Ancylostomatinae</taxon>
        <taxon>Ancylostoma</taxon>
    </lineage>
</organism>
<accession>A0A368GKA8</accession>
<proteinExistence type="predicted"/>
<keyword evidence="2" id="KW-1185">Reference proteome</keyword>
<dbReference type="AlphaFoldDB" id="A0A368GKA8"/>
<dbReference type="OrthoDB" id="10507239at2759"/>
<dbReference type="Proteomes" id="UP000252519">
    <property type="component" value="Unassembled WGS sequence"/>
</dbReference>
<sequence>MIRPKLYRALQKALRDVRAYQYEEDATAKVFRWIPNDRKAKKLCGGQRRRRERGGIHRCRRGRLLKPMTNQDSFFLRLKIRNY</sequence>